<sequence length="440" mass="43902">MPQLLMDLTPLRISAPYRRMWVGTSLSGIGTALTTVVVGLQVYDITGSTASVGLVGLVGFLPLVLLGLYGGAVVDAHDRRTVVVATAAGLLVVSLGLAAQAFAGVEDVRLLYVLVAVQNGLFAINSPARSAIVPRLVGLPLLPAANALASLSGGISMTVGPLLGGVLVGWAGYGPAYAVEVVMLGVALTTLVALPPLPPEGVVRRAGLRSVLEGLRHLRGEPVVRGTFVVDLTAMVLAMPRVLFPAIGAVLIGGGATTVGVLTAGIAAGSILAGVFSGPLGRVHRQGTAVLVSVVGWGLSVAAFGVVVALAPGPVPGGGAHWTLWPATACMVLAGTFDTVSAVFRTTILQAATPDALRGRLQGVFIVVVAGGPRLGDAVLGGLGAAVGEAGAALAGGLACVVGVLLFTLAQPAFRAYDARPGAAGHGVERGAERGVERGA</sequence>
<dbReference type="Gene3D" id="1.20.1250.20">
    <property type="entry name" value="MFS general substrate transporter like domains"/>
    <property type="match status" value="1"/>
</dbReference>
<keyword evidence="3" id="KW-1003">Cell membrane</keyword>
<dbReference type="PANTHER" id="PTHR23513:SF9">
    <property type="entry name" value="ENTEROBACTIN EXPORTER ENTS"/>
    <property type="match status" value="1"/>
</dbReference>
<feature type="transmembrane region" description="Helical" evidence="7">
    <location>
        <begin position="82"/>
        <end position="103"/>
    </location>
</feature>
<protein>
    <submittedName>
        <fullName evidence="8">MFS transporter</fullName>
    </submittedName>
</protein>
<feature type="transmembrane region" description="Helical" evidence="7">
    <location>
        <begin position="288"/>
        <end position="311"/>
    </location>
</feature>
<comment type="subcellular location">
    <subcellularLocation>
        <location evidence="1">Cell inner membrane</location>
        <topology evidence="1">Multi-pass membrane protein</topology>
    </subcellularLocation>
</comment>
<dbReference type="AlphaFoldDB" id="A0A0A0BX78"/>
<keyword evidence="5 7" id="KW-1133">Transmembrane helix</keyword>
<dbReference type="EMBL" id="AXCY01000015">
    <property type="protein sequence ID" value="KGM11729.1"/>
    <property type="molecule type" value="Genomic_DNA"/>
</dbReference>
<dbReference type="PANTHER" id="PTHR23513">
    <property type="entry name" value="INTEGRAL MEMBRANE EFFLUX PROTEIN-RELATED"/>
    <property type="match status" value="1"/>
</dbReference>
<comment type="caution">
    <text evidence="8">The sequence shown here is derived from an EMBL/GenBank/DDBJ whole genome shotgun (WGS) entry which is preliminary data.</text>
</comment>
<reference evidence="8 9" key="2">
    <citation type="journal article" date="2015" name="Stand. Genomic Sci.">
        <title>Draft genome sequence of Cellulomonas carbonis T26(T) and comparative analysis of six Cellulomonas genomes.</title>
        <authorList>
            <person name="Zhuang W."/>
            <person name="Zhang S."/>
            <person name="Xia X."/>
            <person name="Wang G."/>
        </authorList>
    </citation>
    <scope>NUCLEOTIDE SEQUENCE [LARGE SCALE GENOMIC DNA]</scope>
    <source>
        <strain evidence="8 9">T26</strain>
    </source>
</reference>
<gene>
    <name evidence="8" type="ORF">N868_07520</name>
</gene>
<dbReference type="SUPFAM" id="SSF103473">
    <property type="entry name" value="MFS general substrate transporter"/>
    <property type="match status" value="1"/>
</dbReference>
<dbReference type="InterPro" id="IPR036259">
    <property type="entry name" value="MFS_trans_sf"/>
</dbReference>
<evidence type="ECO:0000256" key="1">
    <source>
        <dbReference type="ARBA" id="ARBA00004429"/>
    </source>
</evidence>
<accession>A0A0A0BX78</accession>
<keyword evidence="4 7" id="KW-0812">Transmembrane</keyword>
<feature type="transmembrane region" description="Helical" evidence="7">
    <location>
        <begin position="323"/>
        <end position="344"/>
    </location>
</feature>
<dbReference type="Pfam" id="PF05977">
    <property type="entry name" value="MFS_3"/>
    <property type="match status" value="1"/>
</dbReference>
<dbReference type="Proteomes" id="UP000029839">
    <property type="component" value="Unassembled WGS sequence"/>
</dbReference>
<evidence type="ECO:0000256" key="5">
    <source>
        <dbReference type="ARBA" id="ARBA00022989"/>
    </source>
</evidence>
<proteinExistence type="predicted"/>
<name>A0A0A0BX78_9CELL</name>
<evidence type="ECO:0000256" key="6">
    <source>
        <dbReference type="ARBA" id="ARBA00023136"/>
    </source>
</evidence>
<dbReference type="CDD" id="cd06173">
    <property type="entry name" value="MFS_MefA_like"/>
    <property type="match status" value="1"/>
</dbReference>
<feature type="transmembrane region" description="Helical" evidence="7">
    <location>
        <begin position="21"/>
        <end position="43"/>
    </location>
</feature>
<evidence type="ECO:0000313" key="8">
    <source>
        <dbReference type="EMBL" id="KGM11729.1"/>
    </source>
</evidence>
<evidence type="ECO:0000256" key="4">
    <source>
        <dbReference type="ARBA" id="ARBA00022692"/>
    </source>
</evidence>
<feature type="transmembrane region" description="Helical" evidence="7">
    <location>
        <begin position="392"/>
        <end position="410"/>
    </location>
</feature>
<evidence type="ECO:0000256" key="7">
    <source>
        <dbReference type="SAM" id="Phobius"/>
    </source>
</evidence>
<feature type="transmembrane region" description="Helical" evidence="7">
    <location>
        <begin position="49"/>
        <end position="70"/>
    </location>
</feature>
<evidence type="ECO:0000256" key="2">
    <source>
        <dbReference type="ARBA" id="ARBA00022448"/>
    </source>
</evidence>
<evidence type="ECO:0000256" key="3">
    <source>
        <dbReference type="ARBA" id="ARBA00022475"/>
    </source>
</evidence>
<evidence type="ECO:0000313" key="9">
    <source>
        <dbReference type="Proteomes" id="UP000029839"/>
    </source>
</evidence>
<dbReference type="InterPro" id="IPR010290">
    <property type="entry name" value="TM_effector"/>
</dbReference>
<keyword evidence="2" id="KW-0813">Transport</keyword>
<feature type="transmembrane region" description="Helical" evidence="7">
    <location>
        <begin position="177"/>
        <end position="197"/>
    </location>
</feature>
<reference evidence="8 9" key="1">
    <citation type="submission" date="2013-08" db="EMBL/GenBank/DDBJ databases">
        <title>Genome sequencing of Cellulomonas carbonis T26.</title>
        <authorList>
            <person name="Chen F."/>
            <person name="Li Y."/>
            <person name="Wang G."/>
        </authorList>
    </citation>
    <scope>NUCLEOTIDE SEQUENCE [LARGE SCALE GENOMIC DNA]</scope>
    <source>
        <strain evidence="8 9">T26</strain>
    </source>
</reference>
<dbReference type="OrthoDB" id="5494559at2"/>
<keyword evidence="6 7" id="KW-0472">Membrane</keyword>
<dbReference type="RefSeq" id="WP_081978565.1">
    <property type="nucleotide sequence ID" value="NZ_AXCY01000015.1"/>
</dbReference>
<feature type="transmembrane region" description="Helical" evidence="7">
    <location>
        <begin position="364"/>
        <end position="386"/>
    </location>
</feature>
<dbReference type="GO" id="GO:0005886">
    <property type="term" value="C:plasma membrane"/>
    <property type="evidence" value="ECO:0007669"/>
    <property type="project" value="UniProtKB-SubCell"/>
</dbReference>
<feature type="transmembrane region" description="Helical" evidence="7">
    <location>
        <begin position="148"/>
        <end position="171"/>
    </location>
</feature>
<feature type="transmembrane region" description="Helical" evidence="7">
    <location>
        <begin position="250"/>
        <end position="276"/>
    </location>
</feature>
<keyword evidence="9" id="KW-1185">Reference proteome</keyword>
<organism evidence="8 9">
    <name type="scientific">Cellulomonas carbonis T26</name>
    <dbReference type="NCBI Taxonomy" id="947969"/>
    <lineage>
        <taxon>Bacteria</taxon>
        <taxon>Bacillati</taxon>
        <taxon>Actinomycetota</taxon>
        <taxon>Actinomycetes</taxon>
        <taxon>Micrococcales</taxon>
        <taxon>Cellulomonadaceae</taxon>
        <taxon>Cellulomonas</taxon>
    </lineage>
</organism>